<proteinExistence type="predicted"/>
<organism evidence="1 2">
    <name type="scientific">Natrinema gari JCM 14663</name>
    <dbReference type="NCBI Taxonomy" id="1230459"/>
    <lineage>
        <taxon>Archaea</taxon>
        <taxon>Methanobacteriati</taxon>
        <taxon>Methanobacteriota</taxon>
        <taxon>Stenosarchaea group</taxon>
        <taxon>Halobacteria</taxon>
        <taxon>Halobacteriales</taxon>
        <taxon>Natrialbaceae</taxon>
        <taxon>Natrinema</taxon>
    </lineage>
</organism>
<evidence type="ECO:0000313" key="1">
    <source>
        <dbReference type="EMBL" id="ELY76925.1"/>
    </source>
</evidence>
<protein>
    <submittedName>
        <fullName evidence="1">Uncharacterized protein</fullName>
    </submittedName>
</protein>
<evidence type="ECO:0000313" key="2">
    <source>
        <dbReference type="Proteomes" id="UP000011592"/>
    </source>
</evidence>
<feature type="non-terminal residue" evidence="1">
    <location>
        <position position="118"/>
    </location>
</feature>
<name>L9YRS7_9EURY</name>
<dbReference type="EMBL" id="AOIJ01000065">
    <property type="protein sequence ID" value="ELY76925.1"/>
    <property type="molecule type" value="Genomic_DNA"/>
</dbReference>
<accession>L9YRS7</accession>
<sequence length="118" mass="14587">TCCCGFSWRDLRGVDIGQIGQIGHVPIRSSYWRGSRRRGWRWVPWRIGHLWHLWWGDRDPVWFSNLDWGPVGLGDSRNLRYFERIDLGDFQWIDIRDFEWVYFWNLERIDVRDFQWID</sequence>
<reference evidence="1 2" key="1">
    <citation type="journal article" date="2014" name="PLoS Genet.">
        <title>Phylogenetically driven sequencing of extremely halophilic archaea reveals strategies for static and dynamic osmo-response.</title>
        <authorList>
            <person name="Becker E.A."/>
            <person name="Seitzer P.M."/>
            <person name="Tritt A."/>
            <person name="Larsen D."/>
            <person name="Krusor M."/>
            <person name="Yao A.I."/>
            <person name="Wu D."/>
            <person name="Madern D."/>
            <person name="Eisen J.A."/>
            <person name="Darling A.E."/>
            <person name="Facciotti M.T."/>
        </authorList>
    </citation>
    <scope>NUCLEOTIDE SEQUENCE [LARGE SCALE GENOMIC DNA]</scope>
    <source>
        <strain evidence="1 2">JCM 14663</strain>
    </source>
</reference>
<comment type="caution">
    <text evidence="1">The sequence shown here is derived from an EMBL/GenBank/DDBJ whole genome shotgun (WGS) entry which is preliminary data.</text>
</comment>
<dbReference type="RefSeq" id="WP_008458154.1">
    <property type="nucleotide sequence ID" value="NZ_AOIJ01000065.1"/>
</dbReference>
<gene>
    <name evidence="1" type="ORF">C486_17542</name>
</gene>
<keyword evidence="2" id="KW-1185">Reference proteome</keyword>
<feature type="non-terminal residue" evidence="1">
    <location>
        <position position="1"/>
    </location>
</feature>
<dbReference type="Proteomes" id="UP000011592">
    <property type="component" value="Unassembled WGS sequence"/>
</dbReference>
<dbReference type="AlphaFoldDB" id="L9YRS7"/>